<dbReference type="InterPro" id="IPR013597">
    <property type="entry name" value="Mat_intron_G2"/>
</dbReference>
<protein>
    <submittedName>
        <fullName evidence="3">Reverse transcriptase</fullName>
    </submittedName>
</protein>
<dbReference type="PROSITE" id="PS50878">
    <property type="entry name" value="RT_POL"/>
    <property type="match status" value="1"/>
</dbReference>
<dbReference type="EMBL" id="PUJV01000160">
    <property type="protein sequence ID" value="NHB98904.1"/>
    <property type="molecule type" value="Genomic_DNA"/>
</dbReference>
<keyword evidence="4" id="KW-1185">Reference proteome</keyword>
<dbReference type="PANTHER" id="PTHR34047">
    <property type="entry name" value="NUCLEAR INTRON MATURASE 1, MITOCHONDRIAL-RELATED"/>
    <property type="match status" value="1"/>
</dbReference>
<dbReference type="Proteomes" id="UP000547931">
    <property type="component" value="Unassembled WGS sequence"/>
</dbReference>
<organism evidence="3 4">
    <name type="scientific">Photorhabdus stackebrandtii</name>
    <dbReference type="NCBI Taxonomy" id="1123042"/>
    <lineage>
        <taxon>Bacteria</taxon>
        <taxon>Pseudomonadati</taxon>
        <taxon>Pseudomonadota</taxon>
        <taxon>Gammaproteobacteria</taxon>
        <taxon>Enterobacterales</taxon>
        <taxon>Morganellaceae</taxon>
        <taxon>Photorhabdus</taxon>
    </lineage>
</organism>
<evidence type="ECO:0000256" key="1">
    <source>
        <dbReference type="ARBA" id="ARBA00034120"/>
    </source>
</evidence>
<comment type="caution">
    <text evidence="3">The sequence shown here is derived from an EMBL/GenBank/DDBJ whole genome shotgun (WGS) entry which is preliminary data.</text>
</comment>
<evidence type="ECO:0000259" key="2">
    <source>
        <dbReference type="PROSITE" id="PS50878"/>
    </source>
</evidence>
<dbReference type="PANTHER" id="PTHR34047:SF3">
    <property type="entry name" value="BLR2052 PROTEIN"/>
    <property type="match status" value="1"/>
</dbReference>
<dbReference type="InterPro" id="IPR051083">
    <property type="entry name" value="GrpII_Intron_Splice-Mob/Def"/>
</dbReference>
<proteinExistence type="inferred from homology"/>
<reference evidence="3 4" key="1">
    <citation type="submission" date="2018-02" db="EMBL/GenBank/DDBJ databases">
        <authorList>
            <person name="Machado R.A."/>
        </authorList>
    </citation>
    <scope>NUCLEOTIDE SEQUENCE [LARGE SCALE GENOMIC DNA]</scope>
    <source>
        <strain evidence="3 4">DSM 23271</strain>
    </source>
</reference>
<feature type="domain" description="Reverse transcriptase" evidence="2">
    <location>
        <begin position="1"/>
        <end position="90"/>
    </location>
</feature>
<dbReference type="InterPro" id="IPR043502">
    <property type="entry name" value="DNA/RNA_pol_sf"/>
</dbReference>
<dbReference type="Pfam" id="PF08388">
    <property type="entry name" value="GIIM"/>
    <property type="match status" value="1"/>
</dbReference>
<name>A0A7X5QR17_9GAMM</name>
<dbReference type="AlphaFoldDB" id="A0A7X5QR17"/>
<evidence type="ECO:0000313" key="3">
    <source>
        <dbReference type="EMBL" id="NHB98904.1"/>
    </source>
</evidence>
<keyword evidence="3" id="KW-0808">Transferase</keyword>
<accession>A0A7X5QR17</accession>
<evidence type="ECO:0000313" key="4">
    <source>
        <dbReference type="Proteomes" id="UP000547931"/>
    </source>
</evidence>
<dbReference type="SUPFAM" id="SSF56672">
    <property type="entry name" value="DNA/RNA polymerases"/>
    <property type="match status" value="1"/>
</dbReference>
<keyword evidence="3" id="KW-0548">Nucleotidyltransferase</keyword>
<dbReference type="GO" id="GO:0003964">
    <property type="term" value="F:RNA-directed DNA polymerase activity"/>
    <property type="evidence" value="ECO:0007669"/>
    <property type="project" value="UniProtKB-KW"/>
</dbReference>
<dbReference type="Pfam" id="PF00078">
    <property type="entry name" value="RVT_1"/>
    <property type="match status" value="1"/>
</dbReference>
<gene>
    <name evidence="3" type="ORF">C5470_22440</name>
</gene>
<dbReference type="InterPro" id="IPR000477">
    <property type="entry name" value="RT_dom"/>
</dbReference>
<keyword evidence="3" id="KW-0695">RNA-directed DNA polymerase</keyword>
<comment type="similarity">
    <text evidence="1">Belongs to the bacterial reverse transcriptase family.</text>
</comment>
<sequence>MLANLFLHYALDTWLTRHHPETVFERYADDAVLHCKTRCGAEYLLGELRNRMEECKLVLHPDKTKVVYCKDSNRKGKHEWISFDFLGFTFRPRKAMAKQGAVFTSFAPAISKKALKRIGTRIKKWKIQTWSGHNAHEIALALNPVIKGWFNYYKHFGKSELYQLVRKLDFALVRWARKKYKKLGRSYRKSTKFLKRLQQQNQRLFAHWYILAQG</sequence>